<proteinExistence type="predicted"/>
<evidence type="ECO:0000256" key="2">
    <source>
        <dbReference type="SAM" id="MobiDB-lite"/>
    </source>
</evidence>
<dbReference type="AlphaFoldDB" id="A0A085M011"/>
<gene>
    <name evidence="4" type="ORF">M513_08625</name>
</gene>
<reference evidence="4 5" key="1">
    <citation type="journal article" date="2014" name="Nat. Genet.">
        <title>Genome and transcriptome of the porcine whipworm Trichuris suis.</title>
        <authorList>
            <person name="Jex A.R."/>
            <person name="Nejsum P."/>
            <person name="Schwarz E.M."/>
            <person name="Hu L."/>
            <person name="Young N.D."/>
            <person name="Hall R.S."/>
            <person name="Korhonen P.K."/>
            <person name="Liao S."/>
            <person name="Thamsborg S."/>
            <person name="Xia J."/>
            <person name="Xu P."/>
            <person name="Wang S."/>
            <person name="Scheerlinck J.P."/>
            <person name="Hofmann A."/>
            <person name="Sternberg P.W."/>
            <person name="Wang J."/>
            <person name="Gasser R.B."/>
        </authorList>
    </citation>
    <scope>NUCLEOTIDE SEQUENCE [LARGE SCALE GENOMIC DNA]</scope>
    <source>
        <strain evidence="4">DCEP-RM93M</strain>
    </source>
</reference>
<organism evidence="4 5">
    <name type="scientific">Trichuris suis</name>
    <name type="common">pig whipworm</name>
    <dbReference type="NCBI Taxonomy" id="68888"/>
    <lineage>
        <taxon>Eukaryota</taxon>
        <taxon>Metazoa</taxon>
        <taxon>Ecdysozoa</taxon>
        <taxon>Nematoda</taxon>
        <taxon>Enoplea</taxon>
        <taxon>Dorylaimia</taxon>
        <taxon>Trichinellida</taxon>
        <taxon>Trichuridae</taxon>
        <taxon>Trichuris</taxon>
    </lineage>
</organism>
<name>A0A085M011_9BILA</name>
<dbReference type="PANTHER" id="PTHR37984">
    <property type="entry name" value="PROTEIN CBG26694"/>
    <property type="match status" value="1"/>
</dbReference>
<evidence type="ECO:0000313" key="5">
    <source>
        <dbReference type="Proteomes" id="UP000030764"/>
    </source>
</evidence>
<protein>
    <recommendedName>
        <fullName evidence="1">RNA-directed DNA polymerase</fullName>
        <ecNumber evidence="1">2.7.7.49</ecNumber>
    </recommendedName>
</protein>
<keyword evidence="5" id="KW-1185">Reference proteome</keyword>
<dbReference type="Gene3D" id="1.10.340.70">
    <property type="match status" value="1"/>
</dbReference>
<feature type="region of interest" description="Disordered" evidence="2">
    <location>
        <begin position="26"/>
        <end position="62"/>
    </location>
</feature>
<dbReference type="EMBL" id="KL363252">
    <property type="protein sequence ID" value="KFD50557.1"/>
    <property type="molecule type" value="Genomic_DNA"/>
</dbReference>
<dbReference type="Proteomes" id="UP000030764">
    <property type="component" value="Unassembled WGS sequence"/>
</dbReference>
<dbReference type="GO" id="GO:0015074">
    <property type="term" value="P:DNA integration"/>
    <property type="evidence" value="ECO:0007669"/>
    <property type="project" value="InterPro"/>
</dbReference>
<dbReference type="GO" id="GO:0003676">
    <property type="term" value="F:nucleic acid binding"/>
    <property type="evidence" value="ECO:0007669"/>
    <property type="project" value="InterPro"/>
</dbReference>
<evidence type="ECO:0000259" key="3">
    <source>
        <dbReference type="PROSITE" id="PS50994"/>
    </source>
</evidence>
<dbReference type="InterPro" id="IPR012337">
    <property type="entry name" value="RNaseH-like_sf"/>
</dbReference>
<feature type="domain" description="Integrase catalytic" evidence="3">
    <location>
        <begin position="153"/>
        <end position="301"/>
    </location>
</feature>
<evidence type="ECO:0000313" key="4">
    <source>
        <dbReference type="EMBL" id="KFD50557.1"/>
    </source>
</evidence>
<dbReference type="Gene3D" id="3.30.420.10">
    <property type="entry name" value="Ribonuclease H-like superfamily/Ribonuclease H"/>
    <property type="match status" value="1"/>
</dbReference>
<dbReference type="InterPro" id="IPR001584">
    <property type="entry name" value="Integrase_cat-core"/>
</dbReference>
<dbReference type="PROSITE" id="PS50994">
    <property type="entry name" value="INTEGRASE"/>
    <property type="match status" value="1"/>
</dbReference>
<dbReference type="InterPro" id="IPR041588">
    <property type="entry name" value="Integrase_H2C2"/>
</dbReference>
<feature type="compositionally biased region" description="Polar residues" evidence="2">
    <location>
        <begin position="48"/>
        <end position="62"/>
    </location>
</feature>
<dbReference type="GO" id="GO:0003964">
    <property type="term" value="F:RNA-directed DNA polymerase activity"/>
    <property type="evidence" value="ECO:0007669"/>
    <property type="project" value="UniProtKB-EC"/>
</dbReference>
<evidence type="ECO:0000256" key="1">
    <source>
        <dbReference type="ARBA" id="ARBA00012493"/>
    </source>
</evidence>
<dbReference type="EC" id="2.7.7.49" evidence="1"/>
<dbReference type="SUPFAM" id="SSF53098">
    <property type="entry name" value="Ribonuclease H-like"/>
    <property type="match status" value="1"/>
</dbReference>
<sequence>MLRWRALLVTYDVQLAHRARKSMGNADGLSRLPLPTDRDHTGTPLEKSVNTSHRSSKTSSFWQPRTTMESCTEVVRLVRGCLLCGSKVIVLKQLQNEILDVLHHAHPGAIRMKALARSYVWWPCIDGQIEQWLPNIPGGSSIGTTHQKPRREWTLRPWSRIHIDFASPFHGKTYLPLVELYSKWLVVEQVPSIQSPDVIHCLAWIFAATQTARCHNNGTAFDSSSFRQFRRANRVRFLRTTAYHPTSNGQEERVVHTTKQALRSTIPDKWRIKPSRFLLNYRLTPHAMTGLSPAETLLQRRLTPLLDRLHPDCLGMEKMHQEEDINMAAEENPKTQQFQMGDRVWARDFHARLSQIDTQSGTRSDYTAFALDRTVQQGNAYRAFG</sequence>
<dbReference type="PANTHER" id="PTHR37984:SF12">
    <property type="entry name" value="RIBONUCLEASE H"/>
    <property type="match status" value="1"/>
</dbReference>
<accession>A0A085M011</accession>
<dbReference type="InterPro" id="IPR036397">
    <property type="entry name" value="RNaseH_sf"/>
</dbReference>
<dbReference type="Pfam" id="PF17921">
    <property type="entry name" value="Integrase_H2C2"/>
    <property type="match status" value="1"/>
</dbReference>
<dbReference type="InterPro" id="IPR050951">
    <property type="entry name" value="Retrovirus_Pol_polyprotein"/>
</dbReference>